<dbReference type="InterPro" id="IPR011990">
    <property type="entry name" value="TPR-like_helical_dom_sf"/>
</dbReference>
<dbReference type="InterPro" id="IPR012944">
    <property type="entry name" value="SusD_RagB_dom"/>
</dbReference>
<evidence type="ECO:0000259" key="7">
    <source>
        <dbReference type="Pfam" id="PF14322"/>
    </source>
</evidence>
<dbReference type="Proteomes" id="UP000284120">
    <property type="component" value="Unassembled WGS sequence"/>
</dbReference>
<protein>
    <submittedName>
        <fullName evidence="8">RagB/SusD family nutrient uptake outer membrane protein</fullName>
    </submittedName>
</protein>
<evidence type="ECO:0000256" key="1">
    <source>
        <dbReference type="ARBA" id="ARBA00004442"/>
    </source>
</evidence>
<sequence length="526" mass="60600">MKKISYIILIFALALGIPNSGCKKFLNVEPLNKLSGNNFWTSEKDAESFATDIHRLFRNATMSSVLFAVGDERCAPIRGYSGANPYRHDFDYMAKNNLRLAIAARADGPPRILNLPNAQLLLEWFQNNARYDLIPNWTPFFRVIQSCNIMYKEIDLIPKSEITDAKRNQYKAEAVFMRSMAYYFLVRLYGDVPYYKEAYQQDAMPRTNMVNIFNDCVTELKKVKDNLPWTYTDPANRGVRAMRGGALALMMHMNMWNAGFDAGNAKKYYEETVAFGDEIHELGVVKERAYRLLPIEQTYQIMFGRSQEGLYEIQLSDNYGESTARNRFKFSVGLVNQIFAPAISDRNYTELTFYPAYMSKIYPETLTDKRKQVWFDANMYKTDGTAVFYKMFNKSATTQSSDDNPIVFRLADTYLLQAEALAELGTDDTKAAELLNKIRTRAGADLYPADPGEGKLKDAIFWERCKELMGEGHYFYDLVRTKKILNPDYCYNPLTYSAFIAGAWTWPIDRAALTNNPYMTLNNYWQ</sequence>
<comment type="subcellular location">
    <subcellularLocation>
        <location evidence="1">Cell outer membrane</location>
    </subcellularLocation>
</comment>
<accession>A0A443YMQ6</accession>
<evidence type="ECO:0000256" key="5">
    <source>
        <dbReference type="ARBA" id="ARBA00023237"/>
    </source>
</evidence>
<dbReference type="OrthoDB" id="9773740at2"/>
<evidence type="ECO:0000256" key="2">
    <source>
        <dbReference type="ARBA" id="ARBA00006275"/>
    </source>
</evidence>
<keyword evidence="5" id="KW-0998">Cell outer membrane</keyword>
<evidence type="ECO:0000313" key="9">
    <source>
        <dbReference type="Proteomes" id="UP000284120"/>
    </source>
</evidence>
<keyword evidence="4" id="KW-0472">Membrane</keyword>
<comment type="similarity">
    <text evidence="2">Belongs to the SusD family.</text>
</comment>
<reference evidence="8 9" key="1">
    <citation type="submission" date="2018-06" db="EMBL/GenBank/DDBJ databases">
        <title>Pedobacter endophyticus sp. nov., an endophytic bacterium isolated from a leaf of Triticum aestivum.</title>
        <authorList>
            <person name="Zhang L."/>
        </authorList>
    </citation>
    <scope>NUCLEOTIDE SEQUENCE [LARGE SCALE GENOMIC DNA]</scope>
    <source>
        <strain evidence="8 9">CM134L-2</strain>
    </source>
</reference>
<keyword evidence="9" id="KW-1185">Reference proteome</keyword>
<dbReference type="RefSeq" id="WP_113648818.1">
    <property type="nucleotide sequence ID" value="NZ_QMHN01000006.1"/>
</dbReference>
<evidence type="ECO:0000259" key="6">
    <source>
        <dbReference type="Pfam" id="PF07980"/>
    </source>
</evidence>
<comment type="caution">
    <text evidence="8">The sequence shown here is derived from an EMBL/GenBank/DDBJ whole genome shotgun (WGS) entry which is preliminary data.</text>
</comment>
<dbReference type="SUPFAM" id="SSF48452">
    <property type="entry name" value="TPR-like"/>
    <property type="match status" value="1"/>
</dbReference>
<dbReference type="CDD" id="cd08977">
    <property type="entry name" value="SusD"/>
    <property type="match status" value="1"/>
</dbReference>
<dbReference type="EMBL" id="SAYW01000006">
    <property type="protein sequence ID" value="RWU05072.1"/>
    <property type="molecule type" value="Genomic_DNA"/>
</dbReference>
<dbReference type="Pfam" id="PF14322">
    <property type="entry name" value="SusD-like_3"/>
    <property type="match status" value="1"/>
</dbReference>
<name>A0A443YMQ6_9SPHI</name>
<feature type="domain" description="SusD-like N-terminal" evidence="7">
    <location>
        <begin position="132"/>
        <end position="232"/>
    </location>
</feature>
<dbReference type="AlphaFoldDB" id="A0A443YMQ6"/>
<dbReference type="GO" id="GO:0009279">
    <property type="term" value="C:cell outer membrane"/>
    <property type="evidence" value="ECO:0007669"/>
    <property type="project" value="UniProtKB-SubCell"/>
</dbReference>
<proteinExistence type="inferred from homology"/>
<keyword evidence="3" id="KW-0732">Signal</keyword>
<dbReference type="InterPro" id="IPR033985">
    <property type="entry name" value="SusD-like_N"/>
</dbReference>
<evidence type="ECO:0000256" key="3">
    <source>
        <dbReference type="ARBA" id="ARBA00022729"/>
    </source>
</evidence>
<gene>
    <name evidence="8" type="ORF">DPV69_18085</name>
</gene>
<evidence type="ECO:0000313" key="8">
    <source>
        <dbReference type="EMBL" id="RWU05072.1"/>
    </source>
</evidence>
<dbReference type="Gene3D" id="1.25.40.390">
    <property type="match status" value="1"/>
</dbReference>
<feature type="domain" description="RagB/SusD" evidence="6">
    <location>
        <begin position="378"/>
        <end position="525"/>
    </location>
</feature>
<organism evidence="8 9">
    <name type="scientific">Pedobacter chitinilyticus</name>
    <dbReference type="NCBI Taxonomy" id="2233776"/>
    <lineage>
        <taxon>Bacteria</taxon>
        <taxon>Pseudomonadati</taxon>
        <taxon>Bacteroidota</taxon>
        <taxon>Sphingobacteriia</taxon>
        <taxon>Sphingobacteriales</taxon>
        <taxon>Sphingobacteriaceae</taxon>
        <taxon>Pedobacter</taxon>
    </lineage>
</organism>
<evidence type="ECO:0000256" key="4">
    <source>
        <dbReference type="ARBA" id="ARBA00023136"/>
    </source>
</evidence>
<dbReference type="Pfam" id="PF07980">
    <property type="entry name" value="SusD_RagB"/>
    <property type="match status" value="1"/>
</dbReference>